<keyword evidence="10" id="KW-1185">Reference proteome</keyword>
<evidence type="ECO:0000256" key="6">
    <source>
        <dbReference type="SAM" id="MobiDB-lite"/>
    </source>
</evidence>
<evidence type="ECO:0000256" key="3">
    <source>
        <dbReference type="ARBA" id="ARBA00022692"/>
    </source>
</evidence>
<feature type="compositionally biased region" description="Basic and acidic residues" evidence="6">
    <location>
        <begin position="148"/>
        <end position="157"/>
    </location>
</feature>
<dbReference type="PANTHER" id="PTHR43731">
    <property type="entry name" value="RHOMBOID PROTEASE"/>
    <property type="match status" value="1"/>
</dbReference>
<dbReference type="Gene3D" id="1.20.1540.10">
    <property type="entry name" value="Rhomboid-like"/>
    <property type="match status" value="1"/>
</dbReference>
<dbReference type="EMBL" id="JALJOR010000003">
    <property type="protein sequence ID" value="KAK9820107.1"/>
    <property type="molecule type" value="Genomic_DNA"/>
</dbReference>
<sequence length="462" mass="48672">MLSEFTGQQPAVALGQRRCACATGAACKRQAHRFRPDRCLSSRKRQQYQNQRSSTLVAQGGTSHASDLEVRDSVTGEDSPDETSASTIDAQSGSTSGSKVEGPAAKEEQAVTSRSQETLANLSSLLGFAEDSPAPSTTGPESDPQTSTEDRQGDWWDRPATNQTDAPRRQRTGSGPEGRFLETDDLMQTEGQESRSGQQTTLGSELYDIPLVTPRVAYVMLGLNLAVYGAGVGLALLQGGDASNDYFLALAKVNEAVVAGEYWRLLTANFLHAGLLHLGLNCLALYSLAPDAEAVLGYGTFTAVYLLSGLSGSLASFLFSDAVTVGASGAIFGLLGALGAYFLKNRELKGSTRQILYIAAVAGFNLILGTNGDSMIDNSGHIGGLVAGAWLGWGMGPKFVITRELKIPDGSLTIPEGAEEVEVVIDQTTAWRRRAVLVSFVVSLAVGLAVGIATRSADGLNV</sequence>
<organism evidence="9 10">
    <name type="scientific">[Myrmecia] bisecta</name>
    <dbReference type="NCBI Taxonomy" id="41462"/>
    <lineage>
        <taxon>Eukaryota</taxon>
        <taxon>Viridiplantae</taxon>
        <taxon>Chlorophyta</taxon>
        <taxon>core chlorophytes</taxon>
        <taxon>Trebouxiophyceae</taxon>
        <taxon>Trebouxiales</taxon>
        <taxon>Trebouxiaceae</taxon>
        <taxon>Myrmecia</taxon>
    </lineage>
</organism>
<name>A0AAW1QF87_9CHLO</name>
<feature type="region of interest" description="Disordered" evidence="6">
    <location>
        <begin position="31"/>
        <end position="183"/>
    </location>
</feature>
<accession>A0AAW1QF87</accession>
<evidence type="ECO:0000256" key="4">
    <source>
        <dbReference type="ARBA" id="ARBA00022989"/>
    </source>
</evidence>
<gene>
    <name evidence="9" type="ORF">WJX72_006208</name>
</gene>
<keyword evidence="4 7" id="KW-1133">Transmembrane helix</keyword>
<dbReference type="Proteomes" id="UP001489004">
    <property type="component" value="Unassembled WGS sequence"/>
</dbReference>
<evidence type="ECO:0000256" key="2">
    <source>
        <dbReference type="ARBA" id="ARBA00009045"/>
    </source>
</evidence>
<comment type="caution">
    <text evidence="9">The sequence shown here is derived from an EMBL/GenBank/DDBJ whole genome shotgun (WGS) entry which is preliminary data.</text>
</comment>
<evidence type="ECO:0000313" key="10">
    <source>
        <dbReference type="Proteomes" id="UP001489004"/>
    </source>
</evidence>
<feature type="compositionally biased region" description="Polar residues" evidence="6">
    <location>
        <begin position="134"/>
        <end position="147"/>
    </location>
</feature>
<dbReference type="InterPro" id="IPR022764">
    <property type="entry name" value="Peptidase_S54_rhomboid_dom"/>
</dbReference>
<dbReference type="GO" id="GO:0016020">
    <property type="term" value="C:membrane"/>
    <property type="evidence" value="ECO:0007669"/>
    <property type="project" value="UniProtKB-SubCell"/>
</dbReference>
<comment type="subcellular location">
    <subcellularLocation>
        <location evidence="1">Membrane</location>
        <topology evidence="1">Multi-pass membrane protein</topology>
    </subcellularLocation>
</comment>
<feature type="transmembrane region" description="Helical" evidence="7">
    <location>
        <begin position="270"/>
        <end position="288"/>
    </location>
</feature>
<evidence type="ECO:0000256" key="5">
    <source>
        <dbReference type="ARBA" id="ARBA00023136"/>
    </source>
</evidence>
<feature type="transmembrane region" description="Helical" evidence="7">
    <location>
        <begin position="295"/>
        <end position="319"/>
    </location>
</feature>
<protein>
    <recommendedName>
        <fullName evidence="8">Peptidase S54 rhomboid domain-containing protein</fullName>
    </recommendedName>
</protein>
<comment type="similarity">
    <text evidence="2">Belongs to the peptidase S54 family.</text>
</comment>
<feature type="transmembrane region" description="Helical" evidence="7">
    <location>
        <begin position="435"/>
        <end position="454"/>
    </location>
</feature>
<evidence type="ECO:0000256" key="1">
    <source>
        <dbReference type="ARBA" id="ARBA00004141"/>
    </source>
</evidence>
<keyword evidence="5 7" id="KW-0472">Membrane</keyword>
<keyword evidence="3 7" id="KW-0812">Transmembrane</keyword>
<feature type="domain" description="Peptidase S54 rhomboid" evidence="8">
    <location>
        <begin position="260"/>
        <end position="396"/>
    </location>
</feature>
<reference evidence="9 10" key="1">
    <citation type="journal article" date="2024" name="Nat. Commun.">
        <title>Phylogenomics reveals the evolutionary origins of lichenization in chlorophyte algae.</title>
        <authorList>
            <person name="Puginier C."/>
            <person name="Libourel C."/>
            <person name="Otte J."/>
            <person name="Skaloud P."/>
            <person name="Haon M."/>
            <person name="Grisel S."/>
            <person name="Petersen M."/>
            <person name="Berrin J.G."/>
            <person name="Delaux P.M."/>
            <person name="Dal Grande F."/>
            <person name="Keller J."/>
        </authorList>
    </citation>
    <scope>NUCLEOTIDE SEQUENCE [LARGE SCALE GENOMIC DNA]</scope>
    <source>
        <strain evidence="9 10">SAG 2043</strain>
    </source>
</reference>
<dbReference type="InterPro" id="IPR050925">
    <property type="entry name" value="Rhomboid_protease_S54"/>
</dbReference>
<feature type="transmembrane region" description="Helical" evidence="7">
    <location>
        <begin position="355"/>
        <end position="372"/>
    </location>
</feature>
<dbReference type="InterPro" id="IPR035952">
    <property type="entry name" value="Rhomboid-like_sf"/>
</dbReference>
<dbReference type="Pfam" id="PF01694">
    <property type="entry name" value="Rhomboid"/>
    <property type="match status" value="1"/>
</dbReference>
<evidence type="ECO:0000313" key="9">
    <source>
        <dbReference type="EMBL" id="KAK9820107.1"/>
    </source>
</evidence>
<dbReference type="SUPFAM" id="SSF144091">
    <property type="entry name" value="Rhomboid-like"/>
    <property type="match status" value="1"/>
</dbReference>
<dbReference type="AlphaFoldDB" id="A0AAW1QF87"/>
<feature type="compositionally biased region" description="Polar residues" evidence="6">
    <location>
        <begin position="47"/>
        <end position="65"/>
    </location>
</feature>
<dbReference type="GO" id="GO:0004252">
    <property type="term" value="F:serine-type endopeptidase activity"/>
    <property type="evidence" value="ECO:0007669"/>
    <property type="project" value="InterPro"/>
</dbReference>
<feature type="transmembrane region" description="Helical" evidence="7">
    <location>
        <begin position="325"/>
        <end position="343"/>
    </location>
</feature>
<evidence type="ECO:0000259" key="8">
    <source>
        <dbReference type="Pfam" id="PF01694"/>
    </source>
</evidence>
<proteinExistence type="inferred from homology"/>
<evidence type="ECO:0000256" key="7">
    <source>
        <dbReference type="SAM" id="Phobius"/>
    </source>
</evidence>
<dbReference type="PANTHER" id="PTHR43731:SF26">
    <property type="entry name" value="RHOMBOID-LIKE PROTEIN 10, CHLOROPLASTIC"/>
    <property type="match status" value="1"/>
</dbReference>
<feature type="transmembrane region" description="Helical" evidence="7">
    <location>
        <begin position="216"/>
        <end position="237"/>
    </location>
</feature>
<feature type="transmembrane region" description="Helical" evidence="7">
    <location>
        <begin position="378"/>
        <end position="396"/>
    </location>
</feature>
<feature type="compositionally biased region" description="Polar residues" evidence="6">
    <location>
        <begin position="82"/>
        <end position="98"/>
    </location>
</feature>
<feature type="compositionally biased region" description="Polar residues" evidence="6">
    <location>
        <begin position="110"/>
        <end position="124"/>
    </location>
</feature>